<dbReference type="RefSeq" id="YP_009702066.1">
    <property type="nucleotide sequence ID" value="NC_044939.1"/>
</dbReference>
<dbReference type="GeneID" id="41900866"/>
<name>K4NY35_9VIRU</name>
<dbReference type="Proteomes" id="UP000232493">
    <property type="component" value="Segment"/>
</dbReference>
<dbReference type="EMBL" id="JX491653">
    <property type="protein sequence ID" value="AFV50325.1"/>
    <property type="molecule type" value="Genomic_DNA"/>
</dbReference>
<sequence>MISNKYFYKPCCLSINLLRLALDDDTAHFSMRRIVIECESLSVVTPETQLGLGLQRADRWITFPTASRHLDKFVTRCDIPIETPDSRQRLTPVRETEAYYYIPASGGLGTY</sequence>
<proteinExistence type="predicted"/>
<organism evidence="1 2">
    <name type="scientific">Heliothis virescens ascovirus 3g</name>
    <dbReference type="NCBI Taxonomy" id="1246651"/>
    <lineage>
        <taxon>Viruses</taxon>
        <taxon>Varidnaviria</taxon>
        <taxon>Bamfordvirae</taxon>
        <taxon>Nucleocytoviricota</taxon>
        <taxon>Megaviricetes</taxon>
        <taxon>Pimascovirales</taxon>
        <taxon>Pimascovirales incertae sedis</taxon>
        <taxon>Ascoviridae</taxon>
        <taxon>Ascovirus</taxon>
        <taxon>Ascovirus hvav3a</taxon>
    </lineage>
</organism>
<evidence type="ECO:0000313" key="2">
    <source>
        <dbReference type="Proteomes" id="UP000232493"/>
    </source>
</evidence>
<evidence type="ECO:0000313" key="1">
    <source>
        <dbReference type="EMBL" id="AFV50325.1"/>
    </source>
</evidence>
<dbReference type="KEGG" id="vg:41900866"/>
<protein>
    <submittedName>
        <fullName evidence="1">Uncharacterized protein</fullName>
    </submittedName>
</protein>
<reference evidence="1 2" key="1">
    <citation type="journal article" date="2012" name="J. Virol.">
        <title>Genomic Sequence of Heliothis virescens Ascovirus 3g Isolated from Spodoptera exigua.</title>
        <authorList>
            <person name="Huang G.H."/>
            <person name="Wang Y.S."/>
            <person name="Wang X."/>
            <person name="Garretson T.A."/>
            <person name="Dai L.Y."/>
            <person name="Zhang C.X."/>
            <person name="Cheng X.W."/>
        </authorList>
    </citation>
    <scope>NUCLEOTIDE SEQUENCE [LARGE SCALE GENOMIC DNA]</scope>
    <source>
        <strain evidence="1">5a</strain>
    </source>
</reference>
<accession>K4NY35</accession>